<evidence type="ECO:0000313" key="3">
    <source>
        <dbReference type="RefSeq" id="XP_023934082.2"/>
    </source>
</evidence>
<dbReference type="KEGG" id="bany:112043052"/>
<organism evidence="2 3">
    <name type="scientific">Bicyclus anynana</name>
    <name type="common">Squinting bush brown butterfly</name>
    <dbReference type="NCBI Taxonomy" id="110368"/>
    <lineage>
        <taxon>Eukaryota</taxon>
        <taxon>Metazoa</taxon>
        <taxon>Ecdysozoa</taxon>
        <taxon>Arthropoda</taxon>
        <taxon>Hexapoda</taxon>
        <taxon>Insecta</taxon>
        <taxon>Pterygota</taxon>
        <taxon>Neoptera</taxon>
        <taxon>Endopterygota</taxon>
        <taxon>Lepidoptera</taxon>
        <taxon>Glossata</taxon>
        <taxon>Ditrysia</taxon>
        <taxon>Papilionoidea</taxon>
        <taxon>Nymphalidae</taxon>
        <taxon>Satyrinae</taxon>
        <taxon>Satyrini</taxon>
        <taxon>Mycalesina</taxon>
        <taxon>Bicyclus</taxon>
    </lineage>
</organism>
<dbReference type="PANTHER" id="PTHR33964:SF2">
    <property type="entry name" value="IP09356P"/>
    <property type="match status" value="1"/>
</dbReference>
<gene>
    <name evidence="3" type="primary">LOC112043052</name>
</gene>
<keyword evidence="2" id="KW-1185">Reference proteome</keyword>
<protein>
    <submittedName>
        <fullName evidence="3">Uncharacterized protein LOC112043052</fullName>
    </submittedName>
</protein>
<accession>A0A6J1MMQ5</accession>
<dbReference type="GeneID" id="112043052"/>
<proteinExistence type="predicted"/>
<feature type="chain" id="PRO_5046572521" evidence="1">
    <location>
        <begin position="18"/>
        <end position="225"/>
    </location>
</feature>
<dbReference type="OrthoDB" id="7423855at2759"/>
<reference evidence="3" key="1">
    <citation type="submission" date="2025-08" db="UniProtKB">
        <authorList>
            <consortium name="RefSeq"/>
        </authorList>
    </citation>
    <scope>IDENTIFICATION</scope>
</reference>
<dbReference type="Proteomes" id="UP001652582">
    <property type="component" value="Chromosome 13"/>
</dbReference>
<dbReference type="AlphaFoldDB" id="A0A6J1MMQ5"/>
<dbReference type="RefSeq" id="XP_023934082.2">
    <property type="nucleotide sequence ID" value="XM_024078314.2"/>
</dbReference>
<evidence type="ECO:0000256" key="1">
    <source>
        <dbReference type="SAM" id="SignalP"/>
    </source>
</evidence>
<sequence>MLFILLTAILFANRGGAQLSEDSCDASELKTCVESTPRTPVGLPRTKEELDAHCTAYQTGMACMDAWIKKCLPTDGQKLVQQQIGGARVLMRFLCTNDTALRRDFLKEPSCWAIVSPDWSRCVDELQMAVRDISERSQNLVYFNKNSEMCCARDEFVSCVSLAGRACSLAAGTLLRRMAWVLAQDVAACNAQTRAHCAAPLPPLPALAAPLLTAISGALLYPPRL</sequence>
<evidence type="ECO:0000313" key="2">
    <source>
        <dbReference type="Proteomes" id="UP001652582"/>
    </source>
</evidence>
<feature type="signal peptide" evidence="1">
    <location>
        <begin position="1"/>
        <end position="17"/>
    </location>
</feature>
<keyword evidence="1" id="KW-0732">Signal</keyword>
<dbReference type="PANTHER" id="PTHR33964">
    <property type="entry name" value="RE45066P-RELATED"/>
    <property type="match status" value="1"/>
</dbReference>
<name>A0A6J1MMQ5_BICAN</name>